<keyword evidence="4 7" id="KW-0812">Transmembrane</keyword>
<evidence type="ECO:0000313" key="9">
    <source>
        <dbReference type="EMBL" id="MFC4132315.1"/>
    </source>
</evidence>
<keyword evidence="7" id="KW-0132">Cell division</keyword>
<keyword evidence="7" id="KW-0460">Magnesium</keyword>
<sequence length="365" mass="38567">MISSVAAAAVAFVFALLCTPFAARTLVKLRAGQPIRDVNPEAHQVKRGTPTMGGLVFVIGTVLAYMVGHLVMNVLPDAQIVPPGPTMTGFVLLGLMVFCGGIGFVDDFLKVTKKNTAGLSGRWKLVLQLAVGTGFGVVALGFPSTAGLSVGSTRLSFVREISWLDVGTVGAVVVFIAIVMASTNAVNLTDGLDGLATGTSIVVLSAYGLISFWQYQHWCADPAANAAICYEARDPLETALVAGAAAGALLGFLWWNTSPARIIMGDTGSMALGGLIAGEAVATRTVLLLPILAGLFVIITMSRIIQYTSYKTTKRRVFRLSPLHHHFEMVGWHEVTIVTRFWIIAGAGVVAALGLFYGEFLGRLP</sequence>
<dbReference type="CDD" id="cd06852">
    <property type="entry name" value="GT_MraY"/>
    <property type="match status" value="1"/>
</dbReference>
<evidence type="ECO:0000256" key="1">
    <source>
        <dbReference type="ARBA" id="ARBA00004141"/>
    </source>
</evidence>
<protein>
    <recommendedName>
        <fullName evidence="7 8">Phospho-N-acetylmuramoyl-pentapeptide-transferase</fullName>
        <ecNumber evidence="7 8">2.7.8.13</ecNumber>
    </recommendedName>
    <alternativeName>
        <fullName evidence="7">UDP-MurNAc-pentapeptide phosphotransferase</fullName>
    </alternativeName>
</protein>
<keyword evidence="7" id="KW-0573">Peptidoglycan synthesis</keyword>
<dbReference type="PROSITE" id="PS01348">
    <property type="entry name" value="MRAY_2"/>
    <property type="match status" value="1"/>
</dbReference>
<evidence type="ECO:0000256" key="4">
    <source>
        <dbReference type="ARBA" id="ARBA00022692"/>
    </source>
</evidence>
<dbReference type="GO" id="GO:0016740">
    <property type="term" value="F:transferase activity"/>
    <property type="evidence" value="ECO:0007669"/>
    <property type="project" value="UniProtKB-KW"/>
</dbReference>
<dbReference type="EC" id="2.7.8.13" evidence="7 8"/>
<dbReference type="PANTHER" id="PTHR22926:SF5">
    <property type="entry name" value="PHOSPHO-N-ACETYLMURAMOYL-PENTAPEPTIDE-TRANSFERASE HOMOLOG"/>
    <property type="match status" value="1"/>
</dbReference>
<gene>
    <name evidence="7 9" type="primary">mraY</name>
    <name evidence="9" type="ORF">ACFOZ4_17045</name>
</gene>
<feature type="transmembrane region" description="Helical" evidence="7">
    <location>
        <begin position="163"/>
        <end position="183"/>
    </location>
</feature>
<feature type="transmembrane region" description="Helical" evidence="7">
    <location>
        <begin position="337"/>
        <end position="357"/>
    </location>
</feature>
<evidence type="ECO:0000313" key="10">
    <source>
        <dbReference type="Proteomes" id="UP001595816"/>
    </source>
</evidence>
<dbReference type="Pfam" id="PF10555">
    <property type="entry name" value="MraY_sig1"/>
    <property type="match status" value="1"/>
</dbReference>
<keyword evidence="7" id="KW-0133">Cell shape</keyword>
<evidence type="ECO:0000256" key="3">
    <source>
        <dbReference type="ARBA" id="ARBA00022679"/>
    </source>
</evidence>
<evidence type="ECO:0000256" key="8">
    <source>
        <dbReference type="NCBIfam" id="TIGR00445"/>
    </source>
</evidence>
<proteinExistence type="inferred from homology"/>
<comment type="caution">
    <text evidence="9">The sequence shown here is derived from an EMBL/GenBank/DDBJ whole genome shotgun (WGS) entry which is preliminary data.</text>
</comment>
<keyword evidence="3 7" id="KW-0808">Transferase</keyword>
<keyword evidence="6 7" id="KW-0472">Membrane</keyword>
<dbReference type="NCBIfam" id="TIGR00445">
    <property type="entry name" value="mraY"/>
    <property type="match status" value="1"/>
</dbReference>
<dbReference type="EMBL" id="JBHSAY010000009">
    <property type="protein sequence ID" value="MFC4132315.1"/>
    <property type="molecule type" value="Genomic_DNA"/>
</dbReference>
<reference evidence="10" key="1">
    <citation type="journal article" date="2019" name="Int. J. Syst. Evol. Microbiol.">
        <title>The Global Catalogue of Microorganisms (GCM) 10K type strain sequencing project: providing services to taxonomists for standard genome sequencing and annotation.</title>
        <authorList>
            <consortium name="The Broad Institute Genomics Platform"/>
            <consortium name="The Broad Institute Genome Sequencing Center for Infectious Disease"/>
            <person name="Wu L."/>
            <person name="Ma J."/>
        </authorList>
    </citation>
    <scope>NUCLEOTIDE SEQUENCE [LARGE SCALE GENOMIC DNA]</scope>
    <source>
        <strain evidence="10">CGMCC 4.7289</strain>
    </source>
</reference>
<evidence type="ECO:0000256" key="2">
    <source>
        <dbReference type="ARBA" id="ARBA00005583"/>
    </source>
</evidence>
<dbReference type="RefSeq" id="WP_253753467.1">
    <property type="nucleotide sequence ID" value="NZ_JAMZDZ010000001.1"/>
</dbReference>
<feature type="transmembrane region" description="Helical" evidence="7">
    <location>
        <begin position="55"/>
        <end position="75"/>
    </location>
</feature>
<comment type="subcellular location">
    <subcellularLocation>
        <location evidence="7">Cell membrane</location>
        <topology evidence="7">Multi-pass membrane protein</topology>
    </subcellularLocation>
    <subcellularLocation>
        <location evidence="1">Membrane</location>
        <topology evidence="1">Multi-pass membrane protein</topology>
    </subcellularLocation>
</comment>
<comment type="cofactor">
    <cofactor evidence="7">
        <name>Mg(2+)</name>
        <dbReference type="ChEBI" id="CHEBI:18420"/>
    </cofactor>
</comment>
<feature type="transmembrane region" description="Helical" evidence="7">
    <location>
        <begin position="125"/>
        <end position="151"/>
    </location>
</feature>
<evidence type="ECO:0000256" key="7">
    <source>
        <dbReference type="HAMAP-Rule" id="MF_00038"/>
    </source>
</evidence>
<organism evidence="9 10">
    <name type="scientific">Hamadaea flava</name>
    <dbReference type="NCBI Taxonomy" id="1742688"/>
    <lineage>
        <taxon>Bacteria</taxon>
        <taxon>Bacillati</taxon>
        <taxon>Actinomycetota</taxon>
        <taxon>Actinomycetes</taxon>
        <taxon>Micromonosporales</taxon>
        <taxon>Micromonosporaceae</taxon>
        <taxon>Hamadaea</taxon>
    </lineage>
</organism>
<evidence type="ECO:0000256" key="5">
    <source>
        <dbReference type="ARBA" id="ARBA00022989"/>
    </source>
</evidence>
<dbReference type="Pfam" id="PF00953">
    <property type="entry name" value="Glycos_transf_4"/>
    <property type="match status" value="1"/>
</dbReference>
<dbReference type="PANTHER" id="PTHR22926">
    <property type="entry name" value="PHOSPHO-N-ACETYLMURAMOYL-PENTAPEPTIDE-TRANSFERASE"/>
    <property type="match status" value="1"/>
</dbReference>
<feature type="transmembrane region" description="Helical" evidence="7">
    <location>
        <begin position="236"/>
        <end position="255"/>
    </location>
</feature>
<feature type="transmembrane region" description="Helical" evidence="7">
    <location>
        <begin position="87"/>
        <end position="105"/>
    </location>
</feature>
<dbReference type="HAMAP" id="MF_00038">
    <property type="entry name" value="MraY"/>
    <property type="match status" value="1"/>
</dbReference>
<comment type="function">
    <text evidence="7">Catalyzes the initial step of the lipid cycle reactions in the biosynthesis of the cell wall peptidoglycan: transfers peptidoglycan precursor phospho-MurNAc-pentapeptide from UDP-MurNAc-pentapeptide onto the lipid carrier undecaprenyl phosphate, yielding undecaprenyl-pyrophosphoryl-MurNAc-pentapeptide, known as lipid I.</text>
</comment>
<comment type="catalytic activity">
    <reaction evidence="7">
        <text>UDP-N-acetyl-alpha-D-muramoyl-L-alanyl-gamma-D-glutamyl-meso-2,6-diaminopimeloyl-D-alanyl-D-alanine + di-trans,octa-cis-undecaprenyl phosphate = di-trans,octa-cis-undecaprenyl diphospho-N-acetyl-alpha-D-muramoyl-L-alanyl-D-glutamyl-meso-2,6-diaminopimeloyl-D-alanyl-D-alanine + UMP</text>
        <dbReference type="Rhea" id="RHEA:28386"/>
        <dbReference type="ChEBI" id="CHEBI:57865"/>
        <dbReference type="ChEBI" id="CHEBI:60392"/>
        <dbReference type="ChEBI" id="CHEBI:61386"/>
        <dbReference type="ChEBI" id="CHEBI:61387"/>
        <dbReference type="EC" id="2.7.8.13"/>
    </reaction>
</comment>
<comment type="pathway">
    <text evidence="7">Cell wall biogenesis; peptidoglycan biosynthesis.</text>
</comment>
<keyword evidence="7" id="KW-0961">Cell wall biogenesis/degradation</keyword>
<dbReference type="InterPro" id="IPR003524">
    <property type="entry name" value="PNAcMuramoyl-5peptid_Trfase"/>
</dbReference>
<keyword evidence="10" id="KW-1185">Reference proteome</keyword>
<feature type="transmembrane region" description="Helical" evidence="7">
    <location>
        <begin position="195"/>
        <end position="215"/>
    </location>
</feature>
<keyword evidence="7" id="KW-1003">Cell membrane</keyword>
<feature type="transmembrane region" description="Helical" evidence="7">
    <location>
        <begin position="287"/>
        <end position="305"/>
    </location>
</feature>
<keyword evidence="7" id="KW-0479">Metal-binding</keyword>
<dbReference type="InterPro" id="IPR018480">
    <property type="entry name" value="PNAcMuramoyl-5peptid_Trfase_CS"/>
</dbReference>
<dbReference type="Proteomes" id="UP001595816">
    <property type="component" value="Unassembled WGS sequence"/>
</dbReference>
<keyword evidence="7" id="KW-0131">Cell cycle</keyword>
<keyword evidence="5 7" id="KW-1133">Transmembrane helix</keyword>
<accession>A0ABV8LMW6</accession>
<name>A0ABV8LMW6_9ACTN</name>
<evidence type="ECO:0000256" key="6">
    <source>
        <dbReference type="ARBA" id="ARBA00023136"/>
    </source>
</evidence>
<dbReference type="PROSITE" id="PS01347">
    <property type="entry name" value="MRAY_1"/>
    <property type="match status" value="1"/>
</dbReference>
<comment type="similarity">
    <text evidence="2 7">Belongs to the glycosyltransferase 4 family. MraY subfamily.</text>
</comment>
<dbReference type="InterPro" id="IPR000715">
    <property type="entry name" value="Glycosyl_transferase_4"/>
</dbReference>